<keyword evidence="1" id="KW-0732">Signal</keyword>
<gene>
    <name evidence="3" type="ORF">SAMN02745117_01099</name>
</gene>
<feature type="chain" id="PRO_5012047571" description="DUF4139 domain-containing protein" evidence="1">
    <location>
        <begin position="34"/>
        <end position="493"/>
    </location>
</feature>
<name>A0A1M4XS45_9BURK</name>
<feature type="domain" description="DUF4139" evidence="2">
    <location>
        <begin position="199"/>
        <end position="492"/>
    </location>
</feature>
<dbReference type="OrthoDB" id="9808067at2"/>
<dbReference type="STRING" id="1122156.SAMN02745117_01099"/>
<keyword evidence="4" id="KW-1185">Reference proteome</keyword>
<dbReference type="PANTHER" id="PTHR38075">
    <property type="entry name" value="DUF4139 DOMAIN-CONTAINING PROTEIN"/>
    <property type="match status" value="1"/>
</dbReference>
<dbReference type="PANTHER" id="PTHR38075:SF1">
    <property type="entry name" value="DUF4139 DOMAIN-CONTAINING PROTEIN"/>
    <property type="match status" value="1"/>
</dbReference>
<dbReference type="InterPro" id="IPR037291">
    <property type="entry name" value="DUF4139"/>
</dbReference>
<dbReference type="EMBL" id="FQUZ01000010">
    <property type="protein sequence ID" value="SHE96103.1"/>
    <property type="molecule type" value="Genomic_DNA"/>
</dbReference>
<protein>
    <recommendedName>
        <fullName evidence="2">DUF4139 domain-containing protein</fullName>
    </recommendedName>
</protein>
<dbReference type="Pfam" id="PF13598">
    <property type="entry name" value="DUF4139"/>
    <property type="match status" value="1"/>
</dbReference>
<evidence type="ECO:0000256" key="1">
    <source>
        <dbReference type="SAM" id="SignalP"/>
    </source>
</evidence>
<accession>A0A1M4XS45</accession>
<dbReference type="RefSeq" id="WP_073355559.1">
    <property type="nucleotide sequence ID" value="NZ_FQUZ01000010.1"/>
</dbReference>
<proteinExistence type="predicted"/>
<evidence type="ECO:0000313" key="4">
    <source>
        <dbReference type="Proteomes" id="UP000184327"/>
    </source>
</evidence>
<dbReference type="Proteomes" id="UP000184327">
    <property type="component" value="Unassembled WGS sequence"/>
</dbReference>
<evidence type="ECO:0000313" key="3">
    <source>
        <dbReference type="EMBL" id="SHE96103.1"/>
    </source>
</evidence>
<sequence>MSAPSSDSSPARHHASALAWAAAALTASVAATAAPAETTSTAEQRRAVSVTIYNESLALVREERELELQQGLNRVALREVSAQIRPETASLRSLSGGALSLLEQNFDFDLLSPQALLDKHVGQSVTILTRNPQTGAETRETATVLANNQEPVLQYADRVEAGLPEHARIVYGALPRNLRDRPTLVVDVHAPQAGKRLADLSYLTGGLSWKADYVATLAPDEKTLDLAGWVTLTNQSGASYDNARLQLVAGDVNRVAEMDNRQRFRAMESVAMAAAPAPMAQEELFEYHLYTLGRPTDLRNNQTKQVALLHASKVPVDKEYRLQGAQHWYQSLLHNDNLSLPEKGDERKVSVFLQFKNSGGELGVPLPKGVVRVYKDDSSQRSLFVGEDRIDHTARNDDVRLRLGNAFDVNGNWKHTNTRRISKNEYEASFTIDLRNAKDQPVSVNVVEPVPGSWSILKESHPSTKPTANLAQWEIRVPANGSTQLDYTVRVKL</sequence>
<reference evidence="3 4" key="1">
    <citation type="submission" date="2016-11" db="EMBL/GenBank/DDBJ databases">
        <authorList>
            <person name="Jaros S."/>
            <person name="Januszkiewicz K."/>
            <person name="Wedrychowicz H."/>
        </authorList>
    </citation>
    <scope>NUCLEOTIDE SEQUENCE [LARGE SCALE GENOMIC DNA]</scope>
    <source>
        <strain evidence="3 4">DSM 16112</strain>
    </source>
</reference>
<dbReference type="AlphaFoldDB" id="A0A1M4XS45"/>
<evidence type="ECO:0000259" key="2">
    <source>
        <dbReference type="Pfam" id="PF13598"/>
    </source>
</evidence>
<feature type="signal peptide" evidence="1">
    <location>
        <begin position="1"/>
        <end position="33"/>
    </location>
</feature>
<organism evidence="3 4">
    <name type="scientific">Lampropedia hyalina DSM 16112</name>
    <dbReference type="NCBI Taxonomy" id="1122156"/>
    <lineage>
        <taxon>Bacteria</taxon>
        <taxon>Pseudomonadati</taxon>
        <taxon>Pseudomonadota</taxon>
        <taxon>Betaproteobacteria</taxon>
        <taxon>Burkholderiales</taxon>
        <taxon>Comamonadaceae</taxon>
        <taxon>Lampropedia</taxon>
    </lineage>
</organism>